<dbReference type="Gene3D" id="2.40.300.10">
    <property type="entry name" value="Head decoration protein D"/>
    <property type="match status" value="1"/>
</dbReference>
<sequence length="500" mass="52333">MAYNITLSNSTALIAGGLPDGQIDTANSSLTLVGKNYPGYGLFLNQNMVRLMENFANSSAPTAPLPGQIWWDTSSKYLKLNVSSTKGTANVKWKTIVTMASGGSAPDNPVTGEQWWDTTNLQLKVWDGSASWKVIGPAATANTGNTGAIPDTIQGTQGSTVSTFVVLKFYIDNTLVGIWSKESSFSTSIPGFTSISRGLNLSQLSGAVHTLYGSADVANNLNISGISIPASQFLRNNQSGTINGYLSLTNDAGLTIGAAGNFQSYVSSGDVILRNTSTNGNIILNINQSGSQIPMLKANAISGLMETYGNPTTGSAGFTVATKSYVDTVLGGGTGTSTFNASIVPGANLTYNLGSPTVWWNNIYGTAIHAQYADLAERFASDHPYDPGTVVALGGVKEITAVVEELSEDVFGVISTNAAYLMNSGAGDNESHPPVAVQGRVPVKVVGKVRKGDRLVSAGNGLARAANKNELSPWNVIGRSLQNKLDDDEGIIEAIVKLNS</sequence>
<reference evidence="1" key="1">
    <citation type="submission" date="2020-04" db="EMBL/GenBank/DDBJ databases">
        <authorList>
            <person name="Chiriac C."/>
            <person name="Salcher M."/>
            <person name="Ghai R."/>
            <person name="Kavagutti S V."/>
        </authorList>
    </citation>
    <scope>NUCLEOTIDE SEQUENCE</scope>
</reference>
<accession>A0A6J5LHN6</accession>
<proteinExistence type="predicted"/>
<name>A0A6J5LHN6_9CAUD</name>
<organism evidence="1">
    <name type="scientific">uncultured Caudovirales phage</name>
    <dbReference type="NCBI Taxonomy" id="2100421"/>
    <lineage>
        <taxon>Viruses</taxon>
        <taxon>Duplodnaviria</taxon>
        <taxon>Heunggongvirae</taxon>
        <taxon>Uroviricota</taxon>
        <taxon>Caudoviricetes</taxon>
        <taxon>Peduoviridae</taxon>
        <taxon>Maltschvirus</taxon>
        <taxon>Maltschvirus maltsch</taxon>
    </lineage>
</organism>
<evidence type="ECO:0000313" key="1">
    <source>
        <dbReference type="EMBL" id="CAB4133711.1"/>
    </source>
</evidence>
<gene>
    <name evidence="1" type="ORF">UFOVP257_433</name>
</gene>
<dbReference type="EMBL" id="LR796274">
    <property type="protein sequence ID" value="CAB4133711.1"/>
    <property type="molecule type" value="Genomic_DNA"/>
</dbReference>
<protein>
    <submittedName>
        <fullName evidence="1">Uncharacterized protein</fullName>
    </submittedName>
</protein>